<dbReference type="CDD" id="cd07818">
    <property type="entry name" value="SRPBCC_1"/>
    <property type="match status" value="1"/>
</dbReference>
<dbReference type="SUPFAM" id="SSF55961">
    <property type="entry name" value="Bet v1-like"/>
    <property type="match status" value="1"/>
</dbReference>
<sequence length="175" mass="19705">MFKTIAIVFGVLIAALLAYAASRPDSFRIERTARIEAPASEVFPLIVDLHKWREWSPYEKKDPAMRRHFRGPASGEGAIYEWEGDENVGVGRMEIVEAAEPSRVRIRLDFFRPFEAHNTADFVLQEQGGATQVTWAMYGPSPFMAKLMQVFFSMDGMVGPDFEAGLANLKAMAER</sequence>
<dbReference type="RefSeq" id="WP_084336151.1">
    <property type="nucleotide sequence ID" value="NZ_FNFD01000008.1"/>
</dbReference>
<dbReference type="Gene3D" id="3.30.530.20">
    <property type="match status" value="1"/>
</dbReference>
<protein>
    <submittedName>
        <fullName evidence="2">Polyketide cyclase / dehydrase and lipid transport</fullName>
    </submittedName>
</protein>
<feature type="chain" id="PRO_5011478447" evidence="1">
    <location>
        <begin position="21"/>
        <end position="175"/>
    </location>
</feature>
<dbReference type="InterPro" id="IPR019587">
    <property type="entry name" value="Polyketide_cyclase/dehydratase"/>
</dbReference>
<feature type="signal peptide" evidence="1">
    <location>
        <begin position="1"/>
        <end position="20"/>
    </location>
</feature>
<dbReference type="STRING" id="137658.SAMN05216186_108172"/>
<evidence type="ECO:0000313" key="2">
    <source>
        <dbReference type="EMBL" id="SDK60152.1"/>
    </source>
</evidence>
<accession>A0A1G9D8D7</accession>
<dbReference type="EMBL" id="FNFD01000008">
    <property type="protein sequence ID" value="SDK60152.1"/>
    <property type="molecule type" value="Genomic_DNA"/>
</dbReference>
<reference evidence="2 3" key="1">
    <citation type="submission" date="2016-10" db="EMBL/GenBank/DDBJ databases">
        <authorList>
            <person name="de Groot N.N."/>
        </authorList>
    </citation>
    <scope>NUCLEOTIDE SEQUENCE [LARGE SCALE GENOMIC DNA]</scope>
    <source>
        <strain evidence="2 3">JCM 21544</strain>
    </source>
</reference>
<evidence type="ECO:0000256" key="1">
    <source>
        <dbReference type="SAM" id="SignalP"/>
    </source>
</evidence>
<dbReference type="InterPro" id="IPR023393">
    <property type="entry name" value="START-like_dom_sf"/>
</dbReference>
<keyword evidence="3" id="KW-1185">Reference proteome</keyword>
<dbReference type="Pfam" id="PF10604">
    <property type="entry name" value="Polyketide_cyc2"/>
    <property type="match status" value="1"/>
</dbReference>
<organism evidence="2 3">
    <name type="scientific">Pseudomonas indica</name>
    <dbReference type="NCBI Taxonomy" id="137658"/>
    <lineage>
        <taxon>Bacteria</taxon>
        <taxon>Pseudomonadati</taxon>
        <taxon>Pseudomonadota</taxon>
        <taxon>Gammaproteobacteria</taxon>
        <taxon>Pseudomonadales</taxon>
        <taxon>Pseudomonadaceae</taxon>
        <taxon>Pseudomonas</taxon>
    </lineage>
</organism>
<keyword evidence="1" id="KW-0732">Signal</keyword>
<name>A0A1G9D8D7_9PSED</name>
<gene>
    <name evidence="2" type="ORF">SAMN05216186_108172</name>
</gene>
<dbReference type="AlphaFoldDB" id="A0A1G9D8D7"/>
<dbReference type="Proteomes" id="UP000198706">
    <property type="component" value="Unassembled WGS sequence"/>
</dbReference>
<evidence type="ECO:0000313" key="3">
    <source>
        <dbReference type="Proteomes" id="UP000198706"/>
    </source>
</evidence>
<proteinExistence type="predicted"/>